<dbReference type="InterPro" id="IPR027417">
    <property type="entry name" value="P-loop_NTPase"/>
</dbReference>
<feature type="compositionally biased region" description="Acidic residues" evidence="7">
    <location>
        <begin position="395"/>
        <end position="410"/>
    </location>
</feature>
<dbReference type="GO" id="GO:0000400">
    <property type="term" value="F:four-way junction DNA binding"/>
    <property type="evidence" value="ECO:0007669"/>
    <property type="project" value="TreeGrafter"/>
</dbReference>
<evidence type="ECO:0000256" key="6">
    <source>
        <dbReference type="ARBA" id="ARBA00023242"/>
    </source>
</evidence>
<evidence type="ECO:0008006" key="10">
    <source>
        <dbReference type="Google" id="ProtNLM"/>
    </source>
</evidence>
<name>C4JFT2_UNCRE</name>
<evidence type="ECO:0000256" key="5">
    <source>
        <dbReference type="ARBA" id="ARBA00023204"/>
    </source>
</evidence>
<proteinExistence type="predicted"/>
<keyword evidence="5" id="KW-0234">DNA repair</keyword>
<evidence type="ECO:0000256" key="1">
    <source>
        <dbReference type="ARBA" id="ARBA00004123"/>
    </source>
</evidence>
<feature type="region of interest" description="Disordered" evidence="7">
    <location>
        <begin position="1"/>
        <end position="21"/>
    </location>
</feature>
<evidence type="ECO:0000313" key="8">
    <source>
        <dbReference type="EMBL" id="EEP77567.1"/>
    </source>
</evidence>
<dbReference type="PANTHER" id="PTHR46239:SF1">
    <property type="entry name" value="DNA REPAIR PROTEIN RAD51 HOMOLOG 3"/>
    <property type="match status" value="1"/>
</dbReference>
<protein>
    <recommendedName>
        <fullName evidence="10">RecA family profile 1 domain-containing protein</fullName>
    </recommendedName>
</protein>
<dbReference type="OMA" id="IACNALR"/>
<dbReference type="OrthoDB" id="5957327at2759"/>
<dbReference type="PANTHER" id="PTHR46239">
    <property type="entry name" value="DNA REPAIR PROTEIN RAD51 HOMOLOG 3 RAD51C"/>
    <property type="match status" value="1"/>
</dbReference>
<dbReference type="InterPro" id="IPR052093">
    <property type="entry name" value="HR_Repair_Mediator"/>
</dbReference>
<dbReference type="Proteomes" id="UP000002058">
    <property type="component" value="Unassembled WGS sequence"/>
</dbReference>
<dbReference type="InParanoid" id="C4JFT2"/>
<evidence type="ECO:0000256" key="3">
    <source>
        <dbReference type="ARBA" id="ARBA00022763"/>
    </source>
</evidence>
<feature type="region of interest" description="Disordered" evidence="7">
    <location>
        <begin position="375"/>
        <end position="422"/>
    </location>
</feature>
<keyword evidence="4" id="KW-0067">ATP-binding</keyword>
<keyword evidence="6" id="KW-0539">Nucleus</keyword>
<gene>
    <name evidence="8" type="ORF">UREG_02416</name>
</gene>
<dbReference type="eggNOG" id="KOG1433">
    <property type="taxonomic scope" value="Eukaryota"/>
</dbReference>
<dbReference type="VEuPathDB" id="FungiDB:UREG_02416"/>
<keyword evidence="2" id="KW-0547">Nucleotide-binding</keyword>
<keyword evidence="9" id="KW-1185">Reference proteome</keyword>
<dbReference type="GO" id="GO:0005524">
    <property type="term" value="F:ATP binding"/>
    <property type="evidence" value="ECO:0007669"/>
    <property type="project" value="UniProtKB-KW"/>
</dbReference>
<dbReference type="GO" id="GO:0005657">
    <property type="term" value="C:replication fork"/>
    <property type="evidence" value="ECO:0007669"/>
    <property type="project" value="TreeGrafter"/>
</dbReference>
<dbReference type="RefSeq" id="XP_002542900.1">
    <property type="nucleotide sequence ID" value="XM_002542854.1"/>
</dbReference>
<reference evidence="9" key="1">
    <citation type="journal article" date="2009" name="Genome Res.">
        <title>Comparative genomic analyses of the human fungal pathogens Coccidioides and their relatives.</title>
        <authorList>
            <person name="Sharpton T.J."/>
            <person name="Stajich J.E."/>
            <person name="Rounsley S.D."/>
            <person name="Gardner M.J."/>
            <person name="Wortman J.R."/>
            <person name="Jordar V.S."/>
            <person name="Maiti R."/>
            <person name="Kodira C.D."/>
            <person name="Neafsey D.E."/>
            <person name="Zeng Q."/>
            <person name="Hung C.-Y."/>
            <person name="McMahan C."/>
            <person name="Muszewska A."/>
            <person name="Grynberg M."/>
            <person name="Mandel M.A."/>
            <person name="Kellner E.M."/>
            <person name="Barker B.M."/>
            <person name="Galgiani J.N."/>
            <person name="Orbach M.J."/>
            <person name="Kirkland T.N."/>
            <person name="Cole G.T."/>
            <person name="Henn M.R."/>
            <person name="Birren B.W."/>
            <person name="Taylor J.W."/>
        </authorList>
    </citation>
    <scope>NUCLEOTIDE SEQUENCE [LARGE SCALE GENOMIC DNA]</scope>
    <source>
        <strain evidence="9">UAMH 1704</strain>
    </source>
</reference>
<dbReference type="GO" id="GO:0007131">
    <property type="term" value="P:reciprocal meiotic recombination"/>
    <property type="evidence" value="ECO:0007669"/>
    <property type="project" value="TreeGrafter"/>
</dbReference>
<dbReference type="GO" id="GO:0033065">
    <property type="term" value="C:Rad51C-XRCC3 complex"/>
    <property type="evidence" value="ECO:0007669"/>
    <property type="project" value="TreeGrafter"/>
</dbReference>
<organism evidence="8 9">
    <name type="scientific">Uncinocarpus reesii (strain UAMH 1704)</name>
    <dbReference type="NCBI Taxonomy" id="336963"/>
    <lineage>
        <taxon>Eukaryota</taxon>
        <taxon>Fungi</taxon>
        <taxon>Dikarya</taxon>
        <taxon>Ascomycota</taxon>
        <taxon>Pezizomycotina</taxon>
        <taxon>Eurotiomycetes</taxon>
        <taxon>Eurotiomycetidae</taxon>
        <taxon>Onygenales</taxon>
        <taxon>Onygenaceae</taxon>
        <taxon>Uncinocarpus</taxon>
    </lineage>
</organism>
<dbReference type="AlphaFoldDB" id="C4JFT2"/>
<dbReference type="GeneID" id="8437923"/>
<dbReference type="GO" id="GO:0000707">
    <property type="term" value="P:meiotic DNA recombinase assembly"/>
    <property type="evidence" value="ECO:0007669"/>
    <property type="project" value="TreeGrafter"/>
</dbReference>
<evidence type="ECO:0000256" key="2">
    <source>
        <dbReference type="ARBA" id="ARBA00022741"/>
    </source>
</evidence>
<dbReference type="KEGG" id="ure:UREG_02416"/>
<dbReference type="GO" id="GO:0033063">
    <property type="term" value="C:Rad51B-Rad51C-Rad51D-XRCC2 complex"/>
    <property type="evidence" value="ECO:0007669"/>
    <property type="project" value="TreeGrafter"/>
</dbReference>
<dbReference type="HOGENOM" id="CLU_043547_2_1_1"/>
<accession>C4JFT2</accession>
<dbReference type="STRING" id="336963.C4JFT2"/>
<feature type="compositionally biased region" description="Acidic residues" evidence="7">
    <location>
        <begin position="379"/>
        <end position="388"/>
    </location>
</feature>
<comment type="subcellular location">
    <subcellularLocation>
        <location evidence="1">Nucleus</location>
    </subcellularLocation>
</comment>
<dbReference type="SUPFAM" id="SSF52540">
    <property type="entry name" value="P-loop containing nucleoside triphosphate hydrolases"/>
    <property type="match status" value="1"/>
</dbReference>
<dbReference type="Gene3D" id="3.40.50.300">
    <property type="entry name" value="P-loop containing nucleotide triphosphate hydrolases"/>
    <property type="match status" value="1"/>
</dbReference>
<evidence type="ECO:0000256" key="7">
    <source>
        <dbReference type="SAM" id="MobiDB-lite"/>
    </source>
</evidence>
<dbReference type="GO" id="GO:0008821">
    <property type="term" value="F:crossover junction DNA endonuclease activity"/>
    <property type="evidence" value="ECO:0007669"/>
    <property type="project" value="TreeGrafter"/>
</dbReference>
<evidence type="ECO:0000256" key="4">
    <source>
        <dbReference type="ARBA" id="ARBA00022840"/>
    </source>
</evidence>
<sequence length="440" mass="48865">MTTEDTANFSSPDSPRRRSLRDAPHVKFGLVPVLEEDSSLLQNISTGLPRLDLALSLPAEPRPSPLGLGLSRRYVDGNAGADDDIAAGVRRGEVTEIVGPKGQERRCWHTAGPICISRLQSILRERRERSPAEGEPSLADNKFNLEKLLHFRPASLAHLIALLSHPPRGFPPKSTGLIVVDSISCPFAAEFRPRLPKRLRGAELSHAEQTKLEKESSLYFSLIGSILSDLRRLAIRLNCATVVIHEMGSRVKTTRQPMLHEVISGFTWDAGIASSILLYWHWLPWRMRKQTGMKRVRIAEVRKIGGAGLAERSIRRIVPFTVEVGGPREILDEDSIAIAVPASQNIPDIASEKRKFDGMDSTPSHRLKVEPTIVITGPDDGDDDDEILDPLPGANEEDYEVPDSESDFERDDLISDGSNHVESETEILFQTLQDDSYLYD</sequence>
<dbReference type="EMBL" id="CH476615">
    <property type="protein sequence ID" value="EEP77567.1"/>
    <property type="molecule type" value="Genomic_DNA"/>
</dbReference>
<keyword evidence="3" id="KW-0227">DNA damage</keyword>
<evidence type="ECO:0000313" key="9">
    <source>
        <dbReference type="Proteomes" id="UP000002058"/>
    </source>
</evidence>